<dbReference type="Pfam" id="PF08284">
    <property type="entry name" value="RVP_2"/>
    <property type="match status" value="1"/>
</dbReference>
<dbReference type="InterPro" id="IPR021109">
    <property type="entry name" value="Peptidase_aspartic_dom_sf"/>
</dbReference>
<evidence type="ECO:0000313" key="3">
    <source>
        <dbReference type="Proteomes" id="UP001187192"/>
    </source>
</evidence>
<accession>A0AA87YVV4</accession>
<dbReference type="Proteomes" id="UP001187192">
    <property type="component" value="Unassembled WGS sequence"/>
</dbReference>
<keyword evidence="3" id="KW-1185">Reference proteome</keyword>
<protein>
    <submittedName>
        <fullName evidence="2">Uncharacterized protein</fullName>
    </submittedName>
</protein>
<organism evidence="2 3">
    <name type="scientific">Ficus carica</name>
    <name type="common">Common fig</name>
    <dbReference type="NCBI Taxonomy" id="3494"/>
    <lineage>
        <taxon>Eukaryota</taxon>
        <taxon>Viridiplantae</taxon>
        <taxon>Streptophyta</taxon>
        <taxon>Embryophyta</taxon>
        <taxon>Tracheophyta</taxon>
        <taxon>Spermatophyta</taxon>
        <taxon>Magnoliopsida</taxon>
        <taxon>eudicotyledons</taxon>
        <taxon>Gunneridae</taxon>
        <taxon>Pentapetalae</taxon>
        <taxon>rosids</taxon>
        <taxon>fabids</taxon>
        <taxon>Rosales</taxon>
        <taxon>Moraceae</taxon>
        <taxon>Ficeae</taxon>
        <taxon>Ficus</taxon>
    </lineage>
</organism>
<comment type="caution">
    <text evidence="2">The sequence shown here is derived from an EMBL/GenBank/DDBJ whole genome shotgun (WGS) entry which is preliminary data.</text>
</comment>
<evidence type="ECO:0000313" key="1">
    <source>
        <dbReference type="EMBL" id="GMN18934.1"/>
    </source>
</evidence>
<dbReference type="EMBL" id="BTGU01002471">
    <property type="protein sequence ID" value="GMN18945.1"/>
    <property type="molecule type" value="Genomic_DNA"/>
</dbReference>
<name>A0AA87YVV4_FICCA</name>
<dbReference type="EMBL" id="BTGU01002470">
    <property type="protein sequence ID" value="GMN18934.1"/>
    <property type="molecule type" value="Genomic_DNA"/>
</dbReference>
<sequence>MRTVNCTQFKPGLKDPRSRKAGQISIATYDAIALFDFGATHSFISLEFAQKLGIGQSKLSSSPLHS</sequence>
<dbReference type="AlphaFoldDB" id="A0AA87YVV4"/>
<reference evidence="2" key="1">
    <citation type="submission" date="2023-07" db="EMBL/GenBank/DDBJ databases">
        <title>draft genome sequence of fig (Ficus carica).</title>
        <authorList>
            <person name="Takahashi T."/>
            <person name="Nishimura K."/>
        </authorList>
    </citation>
    <scope>NUCLEOTIDE SEQUENCE</scope>
</reference>
<dbReference type="Gene3D" id="2.40.70.10">
    <property type="entry name" value="Acid Proteases"/>
    <property type="match status" value="1"/>
</dbReference>
<gene>
    <name evidence="1" type="ORF">TIFTF001_042785</name>
    <name evidence="2" type="ORF">TIFTF001_042787</name>
</gene>
<evidence type="ECO:0000313" key="2">
    <source>
        <dbReference type="EMBL" id="GMN18945.1"/>
    </source>
</evidence>
<proteinExistence type="predicted"/>